<dbReference type="PANTHER" id="PTHR33169:SF13">
    <property type="entry name" value="PADR-FAMILY TRANSCRIPTIONAL REGULATOR"/>
    <property type="match status" value="1"/>
</dbReference>
<dbReference type="InterPro" id="IPR036390">
    <property type="entry name" value="WH_DNA-bd_sf"/>
</dbReference>
<evidence type="ECO:0000259" key="1">
    <source>
        <dbReference type="Pfam" id="PF03551"/>
    </source>
</evidence>
<dbReference type="RefSeq" id="WP_370440497.1">
    <property type="nucleotide sequence ID" value="NZ_JBGFTU010000005.1"/>
</dbReference>
<evidence type="ECO:0000313" key="2">
    <source>
        <dbReference type="EMBL" id="MEZ0164250.1"/>
    </source>
</evidence>
<protein>
    <submittedName>
        <fullName evidence="2">PadR family transcriptional regulator</fullName>
    </submittedName>
</protein>
<dbReference type="InterPro" id="IPR052509">
    <property type="entry name" value="Metal_resp_DNA-bind_regulator"/>
</dbReference>
<gene>
    <name evidence="2" type="ORF">AB2L27_05645</name>
</gene>
<dbReference type="InterPro" id="IPR036388">
    <property type="entry name" value="WH-like_DNA-bd_sf"/>
</dbReference>
<accession>A0ABV4GY55</accession>
<organism evidence="2 3">
    <name type="scientific">Kineococcus halophytocola</name>
    <dbReference type="NCBI Taxonomy" id="3234027"/>
    <lineage>
        <taxon>Bacteria</taxon>
        <taxon>Bacillati</taxon>
        <taxon>Actinomycetota</taxon>
        <taxon>Actinomycetes</taxon>
        <taxon>Kineosporiales</taxon>
        <taxon>Kineosporiaceae</taxon>
        <taxon>Kineococcus</taxon>
    </lineage>
</organism>
<evidence type="ECO:0000313" key="3">
    <source>
        <dbReference type="Proteomes" id="UP001565927"/>
    </source>
</evidence>
<reference evidence="2 3" key="1">
    <citation type="submission" date="2024-07" db="EMBL/GenBank/DDBJ databases">
        <authorList>
            <person name="Thanompreechachai J."/>
            <person name="Duangmal K."/>
        </authorList>
    </citation>
    <scope>NUCLEOTIDE SEQUENCE [LARGE SCALE GENOMIC DNA]</scope>
    <source>
        <strain evidence="2 3">LSe6-4</strain>
    </source>
</reference>
<dbReference type="Pfam" id="PF03551">
    <property type="entry name" value="PadR"/>
    <property type="match status" value="1"/>
</dbReference>
<proteinExistence type="predicted"/>
<comment type="caution">
    <text evidence="2">The sequence shown here is derived from an EMBL/GenBank/DDBJ whole genome shotgun (WGS) entry which is preliminary data.</text>
</comment>
<dbReference type="PANTHER" id="PTHR33169">
    <property type="entry name" value="PADR-FAMILY TRANSCRIPTIONAL REGULATOR"/>
    <property type="match status" value="1"/>
</dbReference>
<dbReference type="EMBL" id="JBGFTU010000005">
    <property type="protein sequence ID" value="MEZ0164250.1"/>
    <property type="molecule type" value="Genomic_DNA"/>
</dbReference>
<feature type="domain" description="Transcription regulator PadR N-terminal" evidence="1">
    <location>
        <begin position="13"/>
        <end position="86"/>
    </location>
</feature>
<dbReference type="Proteomes" id="UP001565927">
    <property type="component" value="Unassembled WGS sequence"/>
</dbReference>
<dbReference type="Gene3D" id="1.10.10.10">
    <property type="entry name" value="Winged helix-like DNA-binding domain superfamily/Winged helix DNA-binding domain"/>
    <property type="match status" value="1"/>
</dbReference>
<dbReference type="SUPFAM" id="SSF46785">
    <property type="entry name" value="Winged helix' DNA-binding domain"/>
    <property type="match status" value="1"/>
</dbReference>
<keyword evidence="3" id="KW-1185">Reference proteome</keyword>
<dbReference type="InterPro" id="IPR005149">
    <property type="entry name" value="Tscrpt_reg_PadR_N"/>
</dbReference>
<sequence length="118" mass="12651">MASSEMREPTFLLLTALAGQPQHGYALTQEVAHLSGGRVRLKPGTLYAALDRLADEGLIALSGEEVVDGRLRRYYSLTSTGAGTLERETQRLRANVEAATVRLRTHGATSAATSQVTP</sequence>
<name>A0ABV4GY55_9ACTN</name>